<dbReference type="RefSeq" id="WP_003608289.1">
    <property type="nucleotide sequence ID" value="NZ_ADVE02000001.1"/>
</dbReference>
<dbReference type="KEGG" id="mtw:CQW49_17630"/>
<dbReference type="InterPro" id="IPR058792">
    <property type="entry name" value="Beta-barrel_RND_2"/>
</dbReference>
<dbReference type="InterPro" id="IPR058624">
    <property type="entry name" value="MdtA-like_HH"/>
</dbReference>
<dbReference type="Gene3D" id="2.40.30.170">
    <property type="match status" value="1"/>
</dbReference>
<protein>
    <submittedName>
        <fullName evidence="6">Efflux transporter periplasmic adaptor subunit</fullName>
    </submittedName>
</protein>
<proteinExistence type="predicted"/>
<dbReference type="EMBL" id="CP023737">
    <property type="protein sequence ID" value="ATQ69497.1"/>
    <property type="molecule type" value="Genomic_DNA"/>
</dbReference>
<dbReference type="InterPro" id="IPR050465">
    <property type="entry name" value="UPF0194_transport"/>
</dbReference>
<name>A0A2D2D3E0_METT3</name>
<accession>A0A2D2D3E0</accession>
<feature type="domain" description="CusB-like beta-barrel" evidence="5">
    <location>
        <begin position="245"/>
        <end position="320"/>
    </location>
</feature>
<evidence type="ECO:0000256" key="1">
    <source>
        <dbReference type="ARBA" id="ARBA00004196"/>
    </source>
</evidence>
<dbReference type="Pfam" id="PF25954">
    <property type="entry name" value="Beta-barrel_RND_2"/>
    <property type="match status" value="1"/>
</dbReference>
<dbReference type="Pfam" id="PF25876">
    <property type="entry name" value="HH_MFP_RND"/>
    <property type="match status" value="1"/>
</dbReference>
<dbReference type="GO" id="GO:0030313">
    <property type="term" value="C:cell envelope"/>
    <property type="evidence" value="ECO:0007669"/>
    <property type="project" value="UniProtKB-SubCell"/>
</dbReference>
<feature type="domain" description="Multidrug resistance protein MdtA-like barrel-sandwich hybrid" evidence="4">
    <location>
        <begin position="66"/>
        <end position="233"/>
    </location>
</feature>
<evidence type="ECO:0000259" key="3">
    <source>
        <dbReference type="Pfam" id="PF25876"/>
    </source>
</evidence>
<dbReference type="PANTHER" id="PTHR32347:SF14">
    <property type="entry name" value="EFFLUX SYSTEM COMPONENT YKNX-RELATED"/>
    <property type="match status" value="1"/>
</dbReference>
<evidence type="ECO:0000313" key="6">
    <source>
        <dbReference type="EMBL" id="ATQ69497.1"/>
    </source>
</evidence>
<dbReference type="STRING" id="595536.GCA_000178815_01653"/>
<dbReference type="Gene3D" id="2.40.50.100">
    <property type="match status" value="1"/>
</dbReference>
<dbReference type="AlphaFoldDB" id="A0A2D2D3E0"/>
<keyword evidence="7" id="KW-1185">Reference proteome</keyword>
<dbReference type="Proteomes" id="UP000230709">
    <property type="component" value="Chromosome"/>
</dbReference>
<comment type="subcellular location">
    <subcellularLocation>
        <location evidence="1">Cell envelope</location>
    </subcellularLocation>
</comment>
<gene>
    <name evidence="6" type="ORF">CQW49_17630</name>
</gene>
<organism evidence="6 7">
    <name type="scientific">Methylosinus trichosporium (strain ATCC 35070 / NCIMB 11131 / UNIQEM 75 / OB3b)</name>
    <dbReference type="NCBI Taxonomy" id="595536"/>
    <lineage>
        <taxon>Bacteria</taxon>
        <taxon>Pseudomonadati</taxon>
        <taxon>Pseudomonadota</taxon>
        <taxon>Alphaproteobacteria</taxon>
        <taxon>Hyphomicrobiales</taxon>
        <taxon>Methylocystaceae</taxon>
        <taxon>Methylosinus</taxon>
    </lineage>
</organism>
<keyword evidence="2" id="KW-0175">Coiled coil</keyword>
<dbReference type="InterPro" id="IPR058625">
    <property type="entry name" value="MdtA-like_BSH"/>
</dbReference>
<reference evidence="7" key="1">
    <citation type="submission" date="2017-10" db="EMBL/GenBank/DDBJ databases">
        <title>Completed PacBio SMRT sequence of Methylosinus trichosporium OB3b reveals presence of a third large plasmid.</title>
        <authorList>
            <person name="Charles T.C."/>
            <person name="Lynch M.D.J."/>
            <person name="Heil J.R."/>
            <person name="Cheng J."/>
        </authorList>
    </citation>
    <scope>NUCLEOTIDE SEQUENCE [LARGE SCALE GENOMIC DNA]</scope>
    <source>
        <strain evidence="7">OB3b</strain>
    </source>
</reference>
<evidence type="ECO:0000259" key="4">
    <source>
        <dbReference type="Pfam" id="PF25917"/>
    </source>
</evidence>
<dbReference type="Pfam" id="PF25917">
    <property type="entry name" value="BSH_RND"/>
    <property type="match status" value="1"/>
</dbReference>
<dbReference type="PANTHER" id="PTHR32347">
    <property type="entry name" value="EFFLUX SYSTEM COMPONENT YKNX-RELATED"/>
    <property type="match status" value="1"/>
</dbReference>
<dbReference type="Gene3D" id="1.10.287.470">
    <property type="entry name" value="Helix hairpin bin"/>
    <property type="match status" value="1"/>
</dbReference>
<evidence type="ECO:0000256" key="2">
    <source>
        <dbReference type="ARBA" id="ARBA00023054"/>
    </source>
</evidence>
<feature type="domain" description="Multidrug resistance protein MdtA-like alpha-helical hairpin" evidence="3">
    <location>
        <begin position="122"/>
        <end position="201"/>
    </location>
</feature>
<evidence type="ECO:0000313" key="7">
    <source>
        <dbReference type="Proteomes" id="UP000230709"/>
    </source>
</evidence>
<evidence type="ECO:0000259" key="5">
    <source>
        <dbReference type="Pfam" id="PF25954"/>
    </source>
</evidence>
<sequence>MKITLQSFASARTALALAIIFAGVFGWWRWLAADESAAGRFQTHPLGRGLVERSVTASGTVKALVTVDVGSQLSGPIIDMKADFNSQVKRGDLIAVIDRAPFEAKVQAASANLAIAKAEVARREAAMAKVQKQLGLLDRDVERYKALASSAGVSRQQLDQAQTQSDTTRHELGAARADLDSARATVVLRQAELDQAEINLHRTLIRSPIDGVVIDRRMQPGQTVTAEYQTPILFQIAQDLSQIQVLAQVDEADIGAVHRGDDVRFTVEAFPEESFAGVVDQIRLAAAKTSGVVTYTVVVRAQNRDMRLFPDMTATVRIITARREGVMIVRNEAIRFRPEAALLGGLGPVDGHARLWVLGGGNAILPKLARLGLEGDATTEILDGEVRPGDMIVLRTADAAAQGRK</sequence>
<dbReference type="SUPFAM" id="SSF111369">
    <property type="entry name" value="HlyD-like secretion proteins"/>
    <property type="match status" value="1"/>
</dbReference>